<sequence length="668" mass="68711">MSPRLGYPRQRGVIGLMAVGTLALALVCMLLVVDSGRLYLEKRKLQSIADTSALEAAGRGGQCAANTTASDYALQNATRNGFPVVVNDSSRAMTVTCGTLVTNASSLRVFSPDANKNDAIRVVATKAVTTSIANGVRNLFSGVPLAAQMTLQATAVAALPPPAASLTIRSTAFIVDSNKSIILNSLFSGLLGGSLNISAAGWNGMVNSNISLLSYLDQLKIDLGLTAVGYSQVLGNTISVSQLIQSAINVLDPTHTLGATVTIASLQALSVAAGATKVILGNVLQVATGTDASALVVNMRVFDLIEGFVQLANKTNGLVASFPINLPGLAQITASVQVLQPPQMSAIGNPMVAVAAGQDPMSGPNRIYVRTAQMRVLLSIGLPVLDSLAPLQNAVLGLAGPLTSTLSSLLQLNLVGVIDGLTCLLGASCTMPDLLILPPPLKIDVALDAASGSSWVTGYSCVNPAAKTLTTNTTTALATLKIGNIDPSSVFGNSQTPPQIVLKPIKLVDIGTITCRRLLILNDCNPRVPSVGGGIALSIDTKVGANASASVTHTYATPNLPEVGQPPFYFPYTAQNPITNLSDTVTGVNIQMYGPIPGNSNLLGNLIGGLGTILNSVSSLLVTTIKSVLGPLLDTVLDTILRGLGISINEVDVGANLSCHAGRAYLVI</sequence>
<keyword evidence="1" id="KW-1133">Transmembrane helix</keyword>
<accession>A0A6I3W7H8</accession>
<keyword evidence="1" id="KW-0472">Membrane</keyword>
<evidence type="ECO:0000259" key="2">
    <source>
        <dbReference type="Pfam" id="PF13400"/>
    </source>
</evidence>
<dbReference type="AlphaFoldDB" id="A0A6I3W7H8"/>
<keyword evidence="1" id="KW-0812">Transmembrane</keyword>
<feature type="transmembrane region" description="Helical" evidence="1">
    <location>
        <begin position="12"/>
        <end position="33"/>
    </location>
</feature>
<dbReference type="OrthoDB" id="5720484at2"/>
<dbReference type="RefSeq" id="WP_155584860.1">
    <property type="nucleotide sequence ID" value="NZ_JBHSTH010000032.1"/>
</dbReference>
<name>A0A6I3W7H8_9PSED</name>
<keyword evidence="4" id="KW-1185">Reference proteome</keyword>
<reference evidence="3 4" key="1">
    <citation type="submission" date="2019-11" db="EMBL/GenBank/DDBJ databases">
        <title>Pseudomonas karstica sp. nov. and Pseudomonas spelaei sp. nov. from karst caves.</title>
        <authorList>
            <person name="Zeman M."/>
        </authorList>
    </citation>
    <scope>NUCLEOTIDE SEQUENCE [LARGE SCALE GENOMIC DNA]</scope>
    <source>
        <strain evidence="3 4">CCM 7893</strain>
    </source>
</reference>
<feature type="domain" description="Putative Flp pilus-assembly TadG-like N-terminal" evidence="2">
    <location>
        <begin position="12"/>
        <end position="58"/>
    </location>
</feature>
<evidence type="ECO:0000256" key="1">
    <source>
        <dbReference type="SAM" id="Phobius"/>
    </source>
</evidence>
<gene>
    <name evidence="3" type="ORF">GNF76_20050</name>
</gene>
<organism evidence="3 4">
    <name type="scientific">Pseudomonas spelaei</name>
    <dbReference type="NCBI Taxonomy" id="1055469"/>
    <lineage>
        <taxon>Bacteria</taxon>
        <taxon>Pseudomonadati</taxon>
        <taxon>Pseudomonadota</taxon>
        <taxon>Gammaproteobacteria</taxon>
        <taxon>Pseudomonadales</taxon>
        <taxon>Pseudomonadaceae</taxon>
        <taxon>Pseudomonas</taxon>
    </lineage>
</organism>
<dbReference type="Pfam" id="PF13400">
    <property type="entry name" value="Tad"/>
    <property type="match status" value="1"/>
</dbReference>
<comment type="caution">
    <text evidence="3">The sequence shown here is derived from an EMBL/GenBank/DDBJ whole genome shotgun (WGS) entry which is preliminary data.</text>
</comment>
<dbReference type="EMBL" id="WNNK01000018">
    <property type="protein sequence ID" value="MUF06650.1"/>
    <property type="molecule type" value="Genomic_DNA"/>
</dbReference>
<evidence type="ECO:0000313" key="4">
    <source>
        <dbReference type="Proteomes" id="UP000438196"/>
    </source>
</evidence>
<evidence type="ECO:0000313" key="3">
    <source>
        <dbReference type="EMBL" id="MUF06650.1"/>
    </source>
</evidence>
<proteinExistence type="predicted"/>
<dbReference type="Proteomes" id="UP000438196">
    <property type="component" value="Unassembled WGS sequence"/>
</dbReference>
<protein>
    <recommendedName>
        <fullName evidence="2">Putative Flp pilus-assembly TadG-like N-terminal domain-containing protein</fullName>
    </recommendedName>
</protein>
<dbReference type="InterPro" id="IPR028087">
    <property type="entry name" value="Tad_N"/>
</dbReference>